<dbReference type="Proteomes" id="UP000515465">
    <property type="component" value="Chromosome"/>
</dbReference>
<keyword evidence="1" id="KW-0489">Methyltransferase</keyword>
<protein>
    <submittedName>
        <fullName evidence="1">Class I SAM-dependent methyltransferase</fullName>
    </submittedName>
</protein>
<dbReference type="Pfam" id="PF13489">
    <property type="entry name" value="Methyltransf_23"/>
    <property type="match status" value="1"/>
</dbReference>
<keyword evidence="1" id="KW-0808">Transferase</keyword>
<reference evidence="2" key="1">
    <citation type="journal article" date="2020" name="Mol. Plant Microbe">
        <title>Rhizobial microsymbionts of the narrowly endemic Oxytropis species growing in Kamchatka are characterized by significant genetic diversity and possess a set of genes that are associated with T3SS and T6SS secretion systems and can affect the development of symbiosis.</title>
        <authorList>
            <person name="Safronova V."/>
            <person name="Guro P."/>
            <person name="Sazanova A."/>
            <person name="Kuznetsova I."/>
            <person name="Belimov A."/>
            <person name="Yakubov V."/>
            <person name="Chirak E."/>
            <person name="Afonin A."/>
            <person name="Gogolev Y."/>
            <person name="Andronov E."/>
            <person name="Tikhonovich I."/>
        </authorList>
    </citation>
    <scope>NUCLEOTIDE SEQUENCE [LARGE SCALE GENOMIC DNA]</scope>
    <source>
        <strain evidence="2">583</strain>
    </source>
</reference>
<dbReference type="GO" id="GO:0032259">
    <property type="term" value="P:methylation"/>
    <property type="evidence" value="ECO:0007669"/>
    <property type="project" value="UniProtKB-KW"/>
</dbReference>
<dbReference type="Gene3D" id="3.40.50.150">
    <property type="entry name" value="Vaccinia Virus protein VP39"/>
    <property type="match status" value="1"/>
</dbReference>
<gene>
    <name evidence="1" type="ORF">HB778_32660</name>
</gene>
<name>A0A7G6T1T6_9HYPH</name>
<proteinExistence type="predicted"/>
<dbReference type="AlphaFoldDB" id="A0A7G6T1T6"/>
<evidence type="ECO:0000313" key="2">
    <source>
        <dbReference type="Proteomes" id="UP000515465"/>
    </source>
</evidence>
<dbReference type="EMBL" id="CP050296">
    <property type="protein sequence ID" value="QND60718.1"/>
    <property type="molecule type" value="Genomic_DNA"/>
</dbReference>
<sequence length="206" mass="23128">MSSLMPPEDSGAWLLERLRQQIGLKTLAASRLLDFGCGVRFTQAILNRRIPIQSYTGVDCFAEMIDFLRSTVRDPRFSYVLLDAHHPLYNPKGRPLSNETELPLPLRAFDVVSLFSVITHQNPDDAAFIFTLLRRHTATQGRLLFTCFLDAGIAEFEDRSPDRNGGMCFYNPDFLARLVEGCGWRIVHRAPGEGPLIGDSFVIALA</sequence>
<dbReference type="InterPro" id="IPR029063">
    <property type="entry name" value="SAM-dependent_MTases_sf"/>
</dbReference>
<dbReference type="CDD" id="cd02440">
    <property type="entry name" value="AdoMet_MTases"/>
    <property type="match status" value="1"/>
</dbReference>
<evidence type="ECO:0000313" key="1">
    <source>
        <dbReference type="EMBL" id="QND60718.1"/>
    </source>
</evidence>
<organism evidence="1 2">
    <name type="scientific">Mesorhizobium huakuii</name>
    <dbReference type="NCBI Taxonomy" id="28104"/>
    <lineage>
        <taxon>Bacteria</taxon>
        <taxon>Pseudomonadati</taxon>
        <taxon>Pseudomonadota</taxon>
        <taxon>Alphaproteobacteria</taxon>
        <taxon>Hyphomicrobiales</taxon>
        <taxon>Phyllobacteriaceae</taxon>
        <taxon>Mesorhizobium</taxon>
    </lineage>
</organism>
<dbReference type="GO" id="GO:0008168">
    <property type="term" value="F:methyltransferase activity"/>
    <property type="evidence" value="ECO:0007669"/>
    <property type="project" value="UniProtKB-KW"/>
</dbReference>
<accession>A0A7G6T1T6</accession>
<dbReference type="SUPFAM" id="SSF53335">
    <property type="entry name" value="S-adenosyl-L-methionine-dependent methyltransferases"/>
    <property type="match status" value="1"/>
</dbReference>